<keyword evidence="4" id="KW-0408">Iron</keyword>
<proteinExistence type="predicted"/>
<evidence type="ECO:0000256" key="4">
    <source>
        <dbReference type="ARBA" id="ARBA00023004"/>
    </source>
</evidence>
<keyword evidence="7" id="KW-0687">Ribonucleoprotein</keyword>
<comment type="cofactor">
    <cofactor evidence="1">
        <name>[4Fe-4S] cluster</name>
        <dbReference type="ChEBI" id="CHEBI:49883"/>
    </cofactor>
</comment>
<dbReference type="InterPro" id="IPR034466">
    <property type="entry name" value="Methyltransferase_Class_B"/>
</dbReference>
<dbReference type="SMART" id="SM00729">
    <property type="entry name" value="Elp3"/>
    <property type="match status" value="1"/>
</dbReference>
<protein>
    <submittedName>
        <fullName evidence="7">Ribosomal protein S12 methylthiotransferase RimO</fullName>
        <ecNumber evidence="7">2.8.4.4</ecNumber>
    </submittedName>
</protein>
<keyword evidence="7" id="KW-0808">Transferase</keyword>
<dbReference type="PANTHER" id="PTHR43409">
    <property type="entry name" value="ANAEROBIC MAGNESIUM-PROTOPORPHYRIN IX MONOMETHYL ESTER CYCLASE-RELATED"/>
    <property type="match status" value="1"/>
</dbReference>
<dbReference type="SFLD" id="SFLDS00029">
    <property type="entry name" value="Radical_SAM"/>
    <property type="match status" value="1"/>
</dbReference>
<accession>A0A811TAY4</accession>
<name>A0A811TAY4_9EURY</name>
<comment type="caution">
    <text evidence="7">The sequence shown here is derived from an EMBL/GenBank/DDBJ whole genome shotgun (WGS) entry which is preliminary data.</text>
</comment>
<sequence>MYEQIIKKYPHVIAVIGEGEYAVSELIKAFESKATLETVDGIAFYKNGQVVQTKPRELIYDLDSIPFPKHEVFFDNESNRTIGHIITSRGCPYDCSFCCLKAISKRQYRKRDITNVVNEIKSLKQKYPRLKHIQIHDDAFLLYNSRVIQFCKMVVDANLKLTFECSARVKPISSEMFYWMERAGFTKIMFGLETGSQKLLKSIHKNINKNDVINLFKTLKPFNFTITTFLMCGFPGENDKTISETIDLVQTTQKIHYSWIAGVGKLWVYPGTEVYDQMKNAGQIDDDFWLSDKSVPYYTVEHNSKKLIEFENKIMYGVAIDRILTLRGFKNHFLKMPMVITKYILQNKEFVTVIFGASLKLNFPNIHAIIHKLYKN</sequence>
<dbReference type="InterPro" id="IPR058240">
    <property type="entry name" value="rSAM_sf"/>
</dbReference>
<dbReference type="PROSITE" id="PS51918">
    <property type="entry name" value="RADICAL_SAM"/>
    <property type="match status" value="1"/>
</dbReference>
<feature type="domain" description="Radical SAM core" evidence="6">
    <location>
        <begin position="77"/>
        <end position="311"/>
    </location>
</feature>
<dbReference type="SUPFAM" id="SSF102114">
    <property type="entry name" value="Radical SAM enzymes"/>
    <property type="match status" value="1"/>
</dbReference>
<evidence type="ECO:0000256" key="5">
    <source>
        <dbReference type="ARBA" id="ARBA00023014"/>
    </source>
</evidence>
<evidence type="ECO:0000256" key="3">
    <source>
        <dbReference type="ARBA" id="ARBA00022723"/>
    </source>
</evidence>
<dbReference type="EC" id="2.8.4.4" evidence="7"/>
<dbReference type="InterPro" id="IPR051198">
    <property type="entry name" value="BchE-like"/>
</dbReference>
<evidence type="ECO:0000313" key="8">
    <source>
        <dbReference type="Proteomes" id="UP000634805"/>
    </source>
</evidence>
<keyword evidence="3" id="KW-0479">Metal-binding</keyword>
<dbReference type="EMBL" id="CAJHIS010000003">
    <property type="protein sequence ID" value="CAD6491935.1"/>
    <property type="molecule type" value="Genomic_DNA"/>
</dbReference>
<dbReference type="GO" id="GO:0046872">
    <property type="term" value="F:metal ion binding"/>
    <property type="evidence" value="ECO:0007669"/>
    <property type="project" value="UniProtKB-KW"/>
</dbReference>
<reference evidence="7" key="1">
    <citation type="submission" date="2020-10" db="EMBL/GenBank/DDBJ databases">
        <authorList>
            <person name="Hahn C.J."/>
            <person name="Laso-Perez R."/>
            <person name="Vulcano F."/>
            <person name="Vaziourakis K.-M."/>
            <person name="Stokke R."/>
            <person name="Steen I.H."/>
            <person name="Teske A."/>
            <person name="Boetius A."/>
            <person name="Liebeke M."/>
            <person name="Amann R."/>
            <person name="Knittel K."/>
        </authorList>
    </citation>
    <scope>NUCLEOTIDE SEQUENCE</scope>
    <source>
        <strain evidence="7">Gfbio:e3339647-f889-4370-9287-4fb5cb688e4c:AG392D22_GoMArc1</strain>
    </source>
</reference>
<dbReference type="Proteomes" id="UP000634805">
    <property type="component" value="Unassembled WGS sequence"/>
</dbReference>
<dbReference type="AlphaFoldDB" id="A0A811TAY4"/>
<dbReference type="Pfam" id="PF04055">
    <property type="entry name" value="Radical_SAM"/>
    <property type="match status" value="1"/>
</dbReference>
<dbReference type="SFLD" id="SFLDG01082">
    <property type="entry name" value="B12-binding_domain_containing"/>
    <property type="match status" value="1"/>
</dbReference>
<dbReference type="SFLD" id="SFLDG01123">
    <property type="entry name" value="methyltransferase_(Class_B)"/>
    <property type="match status" value="1"/>
</dbReference>
<dbReference type="CDD" id="cd01335">
    <property type="entry name" value="Radical_SAM"/>
    <property type="match status" value="1"/>
</dbReference>
<keyword evidence="7" id="KW-0689">Ribosomal protein</keyword>
<dbReference type="GO" id="GO:0103039">
    <property type="term" value="F:protein methylthiotransferase activity"/>
    <property type="evidence" value="ECO:0007669"/>
    <property type="project" value="UniProtKB-EC"/>
</dbReference>
<gene>
    <name evidence="7" type="primary">rimO</name>
    <name evidence="7" type="ORF">EMLJLAPB_00192</name>
</gene>
<dbReference type="GO" id="GO:0051539">
    <property type="term" value="F:4 iron, 4 sulfur cluster binding"/>
    <property type="evidence" value="ECO:0007669"/>
    <property type="project" value="UniProtKB-KW"/>
</dbReference>
<keyword evidence="5" id="KW-0411">Iron-sulfur</keyword>
<dbReference type="Gene3D" id="3.80.30.20">
    <property type="entry name" value="tm_1862 like domain"/>
    <property type="match status" value="1"/>
</dbReference>
<dbReference type="InterPro" id="IPR006638">
    <property type="entry name" value="Elp3/MiaA/NifB-like_rSAM"/>
</dbReference>
<dbReference type="InterPro" id="IPR007197">
    <property type="entry name" value="rSAM"/>
</dbReference>
<evidence type="ECO:0000259" key="6">
    <source>
        <dbReference type="PROSITE" id="PS51918"/>
    </source>
</evidence>
<organism evidence="7 8">
    <name type="scientific">Candidatus Argoarchaeum ethanivorans</name>
    <dbReference type="NCBI Taxonomy" id="2608793"/>
    <lineage>
        <taxon>Archaea</taxon>
        <taxon>Methanobacteriati</taxon>
        <taxon>Methanobacteriota</taxon>
        <taxon>Stenosarchaea group</taxon>
        <taxon>Methanomicrobia</taxon>
        <taxon>Methanosarcinales</taxon>
        <taxon>Methanosarcinales incertae sedis</taxon>
        <taxon>GOM Arc I cluster</taxon>
        <taxon>Candidatus Argoarchaeum</taxon>
    </lineage>
</organism>
<evidence type="ECO:0000256" key="1">
    <source>
        <dbReference type="ARBA" id="ARBA00001966"/>
    </source>
</evidence>
<dbReference type="InterPro" id="IPR023404">
    <property type="entry name" value="rSAM_horseshoe"/>
</dbReference>
<keyword evidence="2" id="KW-0949">S-adenosyl-L-methionine</keyword>
<dbReference type="GO" id="GO:0005840">
    <property type="term" value="C:ribosome"/>
    <property type="evidence" value="ECO:0007669"/>
    <property type="project" value="UniProtKB-KW"/>
</dbReference>
<evidence type="ECO:0000313" key="7">
    <source>
        <dbReference type="EMBL" id="CAD6491935.1"/>
    </source>
</evidence>
<evidence type="ECO:0000256" key="2">
    <source>
        <dbReference type="ARBA" id="ARBA00022691"/>
    </source>
</evidence>